<evidence type="ECO:0000313" key="2">
    <source>
        <dbReference type="Proteomes" id="UP001732700"/>
    </source>
</evidence>
<reference evidence="1" key="1">
    <citation type="submission" date="2021-05" db="EMBL/GenBank/DDBJ databases">
        <authorList>
            <person name="Scholz U."/>
            <person name="Mascher M."/>
            <person name="Fiebig A."/>
        </authorList>
    </citation>
    <scope>NUCLEOTIDE SEQUENCE [LARGE SCALE GENOMIC DNA]</scope>
</reference>
<accession>A0ACD5VE73</accession>
<keyword evidence="2" id="KW-1185">Reference proteome</keyword>
<protein>
    <submittedName>
        <fullName evidence="1">Uncharacterized protein</fullName>
    </submittedName>
</protein>
<evidence type="ECO:0000313" key="1">
    <source>
        <dbReference type="EnsemblPlants" id="AVESA.00010b.r2.3AG0416210.1.CDS"/>
    </source>
</evidence>
<reference evidence="1" key="2">
    <citation type="submission" date="2025-09" db="UniProtKB">
        <authorList>
            <consortium name="EnsemblPlants"/>
        </authorList>
    </citation>
    <scope>IDENTIFICATION</scope>
</reference>
<proteinExistence type="predicted"/>
<name>A0ACD5VE73_AVESA</name>
<dbReference type="Proteomes" id="UP001732700">
    <property type="component" value="Chromosome 3A"/>
</dbReference>
<organism evidence="1 2">
    <name type="scientific">Avena sativa</name>
    <name type="common">Oat</name>
    <dbReference type="NCBI Taxonomy" id="4498"/>
    <lineage>
        <taxon>Eukaryota</taxon>
        <taxon>Viridiplantae</taxon>
        <taxon>Streptophyta</taxon>
        <taxon>Embryophyta</taxon>
        <taxon>Tracheophyta</taxon>
        <taxon>Spermatophyta</taxon>
        <taxon>Magnoliopsida</taxon>
        <taxon>Liliopsida</taxon>
        <taxon>Poales</taxon>
        <taxon>Poaceae</taxon>
        <taxon>BOP clade</taxon>
        <taxon>Pooideae</taxon>
        <taxon>Poodae</taxon>
        <taxon>Poeae</taxon>
        <taxon>Poeae Chloroplast Group 1 (Aveneae type)</taxon>
        <taxon>Aveninae</taxon>
        <taxon>Avena</taxon>
    </lineage>
</organism>
<sequence>MTDLAVGLSKTVMAEALTKVQSAIDEDTKLRQKSKLHLRTIKLELKMMNAFLSVANRDRATNNLVMTWVSHVHELAYDLEDCVEFVVHLDSKPIFWRRLLPSCMVKPLPLDQAVTEIEDLKGRAKELSECYLRYSHIAAPASRLVMLQQQQQASSWPTGAASMLAEATDAARRQGLGDLTQMITNKDNHNDPQIQVISVWGTGGDHGTTSVIRKAYNDPEIRKNFACRAWVKLMHPFDPHEFVRRFMAQVYTNTCKEQGAGVGVHVLKKMNAGQEELLTEFLQEVNTKTYLVVLENLADMVDWDAVRTFLPDMKKRSWIIVSTQQIEIASLCIGHSCQPMELKQFSPDHSVCAFFKEGSQDYGDKEEKPLVSAVSQISFNGDIPSSNTKAINEWLINNPLSGRKSQLIELCSYTAKARFSNSRVISVWGIAGTGKSALVRNLYYDRMIHTNQFNKYRWVDVSHPFNLRDFSRSLLLDSHSEKDPIKECNEFLTKHQCLVVIDDVQSKEEWNSMQAALISRDSLSVIIVITTEASVATHCAKIEEQVFNVKGLKAAAAFDLFRKEVKKKKPASPLDDLKNVELDELILKCGGLPKVIVALAALLATQSVTLMDTVRSLNHRFMHHLETNPEFDSLRSLFGWMHSYFRDCPDSLKPCIFYLSIFPRDQNIRRRRLVRRWIAEGYSKDSDELSAEEKGEKFFSNLLQLSIIQQLPQLITTAFNDTRMVSCQVNGFIREYIVSRRMEENLVFELGHNSVLTTQRTGRHLIVLRSWDRDRIVFESINFSRLRSLTVFGNWKSFFISKSMRLLRVLDLEDASGVKQDDLDKILKLLCRLKFLSLRGRSEICYLPSSLGGLRQLQTLDVRHTSIVTLPENISSLKNLQYIRAGAAVQTSVPHASSSWLPEFRRSSRLVGIVVPSGIGELTALHTLGVINIGASGGKDIMKEIKKLTQLRKLGVSGINRHNCKSFFADPGHVHLESLIDIFSVYFPCFNLSAITSWIQTLISFICLCNFSAYCLCSIGYQHVLYQNTLPMPVAVY</sequence>
<dbReference type="EnsemblPlants" id="AVESA.00010b.r2.3AG0416210.1">
    <property type="protein sequence ID" value="AVESA.00010b.r2.3AG0416210.1.CDS"/>
    <property type="gene ID" value="AVESA.00010b.r2.3AG0416210"/>
</dbReference>